<organism evidence="1 2">
    <name type="scientific">Coprinopsis cinerea (strain Okayama-7 / 130 / ATCC MYA-4618 / FGSC 9003)</name>
    <name type="common">Inky cap fungus</name>
    <name type="synonym">Hormographiella aspergillata</name>
    <dbReference type="NCBI Taxonomy" id="240176"/>
    <lineage>
        <taxon>Eukaryota</taxon>
        <taxon>Fungi</taxon>
        <taxon>Dikarya</taxon>
        <taxon>Basidiomycota</taxon>
        <taxon>Agaricomycotina</taxon>
        <taxon>Agaricomycetes</taxon>
        <taxon>Agaricomycetidae</taxon>
        <taxon>Agaricales</taxon>
        <taxon>Agaricineae</taxon>
        <taxon>Psathyrellaceae</taxon>
        <taxon>Coprinopsis</taxon>
    </lineage>
</organism>
<protein>
    <submittedName>
        <fullName evidence="1">Uncharacterized protein</fullName>
    </submittedName>
</protein>
<dbReference type="AlphaFoldDB" id="A8N406"/>
<keyword evidence="2" id="KW-1185">Reference proteome</keyword>
<dbReference type="Pfam" id="PF14441">
    <property type="entry name" value="OTT_1508_deam"/>
    <property type="match status" value="1"/>
</dbReference>
<comment type="caution">
    <text evidence="1">The sequence shown here is derived from an EMBL/GenBank/DDBJ whole genome shotgun (WGS) entry which is preliminary data.</text>
</comment>
<dbReference type="EMBL" id="AACS02000001">
    <property type="protein sequence ID" value="EAU92223.2"/>
    <property type="molecule type" value="Genomic_DNA"/>
</dbReference>
<dbReference type="InParanoid" id="A8N406"/>
<dbReference type="Proteomes" id="UP000001861">
    <property type="component" value="Unassembled WGS sequence"/>
</dbReference>
<dbReference type="KEGG" id="cci:CC1G_10109"/>
<name>A8N406_COPC7</name>
<dbReference type="OrthoDB" id="3061617at2759"/>
<gene>
    <name evidence="1" type="ORF">CC1G_10109</name>
</gene>
<sequence length="518" mass="59121">MTSRVESKRPPLDLVLSLLSTKTPDSTDYPRRNDNPSALAYGLPASLPATDEDKRHFRTRFYGVLDVLAKAILTEPKQVSAVAASLAPPLPGSSASIHTTLYIALNPGIGLPTAEQIETRVRTIIKDLKKYSDGIMESQSSSPEFIHEPCSFVRSFYAYGRERFRHYYNKREPRLKQAMLLFNRFKVEHAGTCEPKDLEHLDATLLWLERLGLLFRLSDWTRVVVPAVGREIDRFTELLHEGDLAPSGLFQTYYHFEVYLKSKDNFIPIIRWINKLCSFHLSARKLLSLATSARFRGVLFGDLDIEVYHQDWSDSKRQEIECNDAILLETVAYLRGKFDSSSREDPTVDRKTVKRLKGDLEKERDRYLNPRRSVHCEVFLLRRVQTAGIAILPYIGVSKLSCVPCSVYFEHLADAGFDSVSTRGSHGKIYPGWTFLVPTTASGDAEDKRMEELHDRVKARLEDLLWRYIDEIRNPRSSDSTVGSVEKGKTFMEDPGMEDFLRQLDREELAVLGISTHI</sequence>
<evidence type="ECO:0000313" key="2">
    <source>
        <dbReference type="Proteomes" id="UP000001861"/>
    </source>
</evidence>
<reference evidence="1 2" key="1">
    <citation type="journal article" date="2010" name="Proc. Natl. Acad. Sci. U.S.A.">
        <title>Insights into evolution of multicellular fungi from the assembled chromosomes of the mushroom Coprinopsis cinerea (Coprinus cinereus).</title>
        <authorList>
            <person name="Stajich J.E."/>
            <person name="Wilke S.K."/>
            <person name="Ahren D."/>
            <person name="Au C.H."/>
            <person name="Birren B.W."/>
            <person name="Borodovsky M."/>
            <person name="Burns C."/>
            <person name="Canback B."/>
            <person name="Casselton L.A."/>
            <person name="Cheng C.K."/>
            <person name="Deng J."/>
            <person name="Dietrich F.S."/>
            <person name="Fargo D.C."/>
            <person name="Farman M.L."/>
            <person name="Gathman A.C."/>
            <person name="Goldberg J."/>
            <person name="Guigo R."/>
            <person name="Hoegger P.J."/>
            <person name="Hooker J.B."/>
            <person name="Huggins A."/>
            <person name="James T.Y."/>
            <person name="Kamada T."/>
            <person name="Kilaru S."/>
            <person name="Kodira C."/>
            <person name="Kues U."/>
            <person name="Kupfer D."/>
            <person name="Kwan H.S."/>
            <person name="Lomsadze A."/>
            <person name="Li W."/>
            <person name="Lilly W.W."/>
            <person name="Ma L.J."/>
            <person name="Mackey A.J."/>
            <person name="Manning G."/>
            <person name="Martin F."/>
            <person name="Muraguchi H."/>
            <person name="Natvig D.O."/>
            <person name="Palmerini H."/>
            <person name="Ramesh M.A."/>
            <person name="Rehmeyer C.J."/>
            <person name="Roe B.A."/>
            <person name="Shenoy N."/>
            <person name="Stanke M."/>
            <person name="Ter-Hovhannisyan V."/>
            <person name="Tunlid A."/>
            <person name="Velagapudi R."/>
            <person name="Vision T.J."/>
            <person name="Zeng Q."/>
            <person name="Zolan M.E."/>
            <person name="Pukkila P.J."/>
        </authorList>
    </citation>
    <scope>NUCLEOTIDE SEQUENCE [LARGE SCALE GENOMIC DNA]</scope>
    <source>
        <strain evidence="2">Okayama-7 / 130 / ATCC MYA-4618 / FGSC 9003</strain>
    </source>
</reference>
<dbReference type="VEuPathDB" id="FungiDB:CC1G_10109"/>
<dbReference type="STRING" id="240176.A8N406"/>
<dbReference type="eggNOG" id="ENOG502RD3U">
    <property type="taxonomic scope" value="Eukaryota"/>
</dbReference>
<dbReference type="GeneID" id="6006011"/>
<evidence type="ECO:0000313" key="1">
    <source>
        <dbReference type="EMBL" id="EAU92223.2"/>
    </source>
</evidence>
<dbReference type="RefSeq" id="XP_001829579.2">
    <property type="nucleotide sequence ID" value="XM_001829527.2"/>
</dbReference>
<dbReference type="InterPro" id="IPR027796">
    <property type="entry name" value="OTT_1508_deam-like"/>
</dbReference>
<dbReference type="OMA" id="CKACSEY"/>
<accession>A8N406</accession>
<dbReference type="HOGENOM" id="CLU_609742_0_0_1"/>
<proteinExistence type="predicted"/>